<evidence type="ECO:0000256" key="1">
    <source>
        <dbReference type="SAM" id="SignalP"/>
    </source>
</evidence>
<dbReference type="OrthoDB" id="883394at2"/>
<sequence length="148" mass="17177">MKNLKPFAIAAIALLLFSCQFNGTYVNREEDKTAAEKITKQYFELLKAKKYDESFPLFSDKFWTVTSKEKAKEIFTATNNKLGALVDIKLDHWETRRVEGTNPSAEYILYYLNKYEKYDAKETLSLTREADGKIKIIAFNINSEGFFK</sequence>
<organism evidence="2 3">
    <name type="scientific">Mucilaginibacter psychrotolerans</name>
    <dbReference type="NCBI Taxonomy" id="1524096"/>
    <lineage>
        <taxon>Bacteria</taxon>
        <taxon>Pseudomonadati</taxon>
        <taxon>Bacteroidota</taxon>
        <taxon>Sphingobacteriia</taxon>
        <taxon>Sphingobacteriales</taxon>
        <taxon>Sphingobacteriaceae</taxon>
        <taxon>Mucilaginibacter</taxon>
    </lineage>
</organism>
<dbReference type="Proteomes" id="UP000297540">
    <property type="component" value="Unassembled WGS sequence"/>
</dbReference>
<reference evidence="2 3" key="1">
    <citation type="journal article" date="2017" name="Int. J. Syst. Evol. Microbiol.">
        <title>Mucilaginibacterpsychrotolerans sp. nov., isolated from peatlands.</title>
        <authorList>
            <person name="Deng Y."/>
            <person name="Shen L."/>
            <person name="Xu B."/>
            <person name="Liu Y."/>
            <person name="Gu Z."/>
            <person name="Liu H."/>
            <person name="Zhou Y."/>
        </authorList>
    </citation>
    <scope>NUCLEOTIDE SEQUENCE [LARGE SCALE GENOMIC DNA]</scope>
    <source>
        <strain evidence="2 3">NH7-4</strain>
    </source>
</reference>
<dbReference type="InterPro" id="IPR025091">
    <property type="entry name" value="DUF4019"/>
</dbReference>
<accession>A0A4Y8SQ15</accession>
<feature type="chain" id="PRO_5021492150" evidence="1">
    <location>
        <begin position="24"/>
        <end position="148"/>
    </location>
</feature>
<dbReference type="AlphaFoldDB" id="A0A4Y8SQ15"/>
<keyword evidence="1" id="KW-0732">Signal</keyword>
<dbReference type="PROSITE" id="PS51257">
    <property type="entry name" value="PROKAR_LIPOPROTEIN"/>
    <property type="match status" value="1"/>
</dbReference>
<protein>
    <submittedName>
        <fullName evidence="2">DUF4019 domain-containing protein</fullName>
    </submittedName>
</protein>
<comment type="caution">
    <text evidence="2">The sequence shown here is derived from an EMBL/GenBank/DDBJ whole genome shotgun (WGS) entry which is preliminary data.</text>
</comment>
<dbReference type="Pfam" id="PF13211">
    <property type="entry name" value="DUF4019"/>
    <property type="match status" value="1"/>
</dbReference>
<keyword evidence="3" id="KW-1185">Reference proteome</keyword>
<gene>
    <name evidence="2" type="ORF">E2R66_00940</name>
</gene>
<dbReference type="EMBL" id="SOZE01000001">
    <property type="protein sequence ID" value="TFF40775.1"/>
    <property type="molecule type" value="Genomic_DNA"/>
</dbReference>
<proteinExistence type="predicted"/>
<dbReference type="RefSeq" id="WP_133229756.1">
    <property type="nucleotide sequence ID" value="NZ_SOZE01000001.1"/>
</dbReference>
<evidence type="ECO:0000313" key="3">
    <source>
        <dbReference type="Proteomes" id="UP000297540"/>
    </source>
</evidence>
<feature type="signal peptide" evidence="1">
    <location>
        <begin position="1"/>
        <end position="23"/>
    </location>
</feature>
<evidence type="ECO:0000313" key="2">
    <source>
        <dbReference type="EMBL" id="TFF40775.1"/>
    </source>
</evidence>
<name>A0A4Y8SQ15_9SPHI</name>